<evidence type="ECO:0000313" key="2">
    <source>
        <dbReference type="EMBL" id="GBQ82570.1"/>
    </source>
</evidence>
<dbReference type="Pfam" id="PF02738">
    <property type="entry name" value="MoCoBD_1"/>
    <property type="match status" value="1"/>
</dbReference>
<gene>
    <name evidence="2" type="ORF">AA0535_0019</name>
</gene>
<dbReference type="InterPro" id="IPR037165">
    <property type="entry name" value="AldOxase/xan_DH_Mopterin-bd_sf"/>
</dbReference>
<evidence type="ECO:0000313" key="3">
    <source>
        <dbReference type="Proteomes" id="UP001062776"/>
    </source>
</evidence>
<dbReference type="PROSITE" id="PS51318">
    <property type="entry name" value="TAT"/>
    <property type="match status" value="1"/>
</dbReference>
<dbReference type="Gene3D" id="3.30.365.10">
    <property type="entry name" value="Aldehyde oxidase/xanthine dehydrogenase, molybdopterin binding domain"/>
    <property type="match status" value="4"/>
</dbReference>
<dbReference type="InterPro" id="IPR052516">
    <property type="entry name" value="N-heterocyclic_Hydroxylase"/>
</dbReference>
<keyword evidence="3" id="KW-1185">Reference proteome</keyword>
<proteinExistence type="predicted"/>
<dbReference type="Proteomes" id="UP001062776">
    <property type="component" value="Unassembled WGS sequence"/>
</dbReference>
<reference evidence="2" key="1">
    <citation type="submission" date="2013-04" db="EMBL/GenBank/DDBJ databases">
        <title>The genome sequencing project of 58 acetic acid bacteria.</title>
        <authorList>
            <person name="Okamoto-Kainuma A."/>
            <person name="Ishikawa M."/>
            <person name="Umino S."/>
            <person name="Koizumi Y."/>
            <person name="Shiwa Y."/>
            <person name="Yoshikawa H."/>
            <person name="Matsutani M."/>
            <person name="Matsushita K."/>
        </authorList>
    </citation>
    <scope>NUCLEOTIDE SEQUENCE</scope>
    <source>
        <strain evidence="2">NRIC 0535</strain>
    </source>
</reference>
<dbReference type="PANTHER" id="PTHR47495">
    <property type="entry name" value="ALDEHYDE DEHYDROGENASE"/>
    <property type="match status" value="1"/>
</dbReference>
<dbReference type="InterPro" id="IPR046867">
    <property type="entry name" value="AldOxase/xan_DH_MoCoBD2"/>
</dbReference>
<dbReference type="SUPFAM" id="SSF56003">
    <property type="entry name" value="Molybdenum cofactor-binding domain"/>
    <property type="match status" value="2"/>
</dbReference>
<dbReference type="PANTHER" id="PTHR47495:SF2">
    <property type="entry name" value="ALDEHYDE DEHYDROGENASE"/>
    <property type="match status" value="1"/>
</dbReference>
<dbReference type="InterPro" id="IPR012368">
    <property type="entry name" value="OxRdtase_Mopterin-bd_su_IorB"/>
</dbReference>
<dbReference type="InterPro" id="IPR006311">
    <property type="entry name" value="TAT_signal"/>
</dbReference>
<evidence type="ECO:0000259" key="1">
    <source>
        <dbReference type="SMART" id="SM01008"/>
    </source>
</evidence>
<accession>A0ABQ0PVD4</accession>
<sequence length="727" mass="78171">MRKPHDINPVLSRRAILRAALATGGGLMLSGMIPGLPGARAQSGSAFTPNAFIRIDRNGAITFIMRHVEMGQGIYTGIAMLLAEELEVSLDKVRLEAAPANASYIDKSAGEEVTGGSASTRDSWVPLRQAGAAARIMLIQAASTRWSVPASTCVARDGAVLHPESSRRLDYGALADDAAHQKIPDPVPLKNPSQFQLIGTSPQRMDTHAKSNGTACFGMDVRVEGMKTGRIMACPVKGGRLKGFDREAALKTPGVTDIVTLPDAIAVIGDHSWAAISGMKAARPEWDYGPHSGMSSATQLQALRSASEKTGIVAKNTGDVTAALASSPVRIDAIYESPFLAHAALEPINTTLHIRSDSADVWVGTQVPLRARQEVADATGLPPERITVHNHLIGGGFGRRLDSNSIGQAARLAKQVPFPVKLFWTREEDIRQDQFRPFYYDRITAGLDDKGLIKAWHHRTTGSFVLARWAPEGLQNGLDSDAVEGATETPYAIPSQRNEAVQCEPEGITTLWWRGVGPTHNVFVVEGMIDELAHASGTDPLSFRRRHLTHSPRGLKVLDEAARQAGWGRPLPKGHGLGIALHYSFQCWAATVLEVEVGGGGEIRLIRADTAVDCGPVVFPDAVRAQIQGGLIFGLTMALYNEITFRNGQAEQSNFHNYRMMRLNEAPDIRVHLVSDPDAEIGGIGEVGTVAAAPVLANAIFAATGRRLRRIPFAPQLAMNPTGEKKA</sequence>
<organism evidence="2 3">
    <name type="scientific">Asaia krungthepensis NRIC 0535</name>
    <dbReference type="NCBI Taxonomy" id="1307925"/>
    <lineage>
        <taxon>Bacteria</taxon>
        <taxon>Pseudomonadati</taxon>
        <taxon>Pseudomonadota</taxon>
        <taxon>Alphaproteobacteria</taxon>
        <taxon>Acetobacterales</taxon>
        <taxon>Acetobacteraceae</taxon>
        <taxon>Asaia</taxon>
    </lineage>
</organism>
<dbReference type="Gene3D" id="3.90.1170.50">
    <property type="entry name" value="Aldehyde oxidase/xanthine dehydrogenase, a/b hammerhead"/>
    <property type="match status" value="1"/>
</dbReference>
<dbReference type="EMBL" id="BAPV01000001">
    <property type="protein sequence ID" value="GBQ82570.1"/>
    <property type="molecule type" value="Genomic_DNA"/>
</dbReference>
<dbReference type="Pfam" id="PF20256">
    <property type="entry name" value="MoCoBD_2"/>
    <property type="match status" value="2"/>
</dbReference>
<comment type="caution">
    <text evidence="2">The sequence shown here is derived from an EMBL/GenBank/DDBJ whole genome shotgun (WGS) entry which is preliminary data.</text>
</comment>
<dbReference type="PIRSF" id="PIRSF036389">
    <property type="entry name" value="IOR_B"/>
    <property type="match status" value="1"/>
</dbReference>
<dbReference type="SMART" id="SM01008">
    <property type="entry name" value="Ald_Xan_dh_C"/>
    <property type="match status" value="1"/>
</dbReference>
<protein>
    <submittedName>
        <fullName evidence="2">Aldehyde dehydrogenase large subunit</fullName>
    </submittedName>
</protein>
<feature type="domain" description="Aldehyde oxidase/xanthine dehydrogenase a/b hammerhead" evidence="1">
    <location>
        <begin position="212"/>
        <end position="290"/>
    </location>
</feature>
<dbReference type="RefSeq" id="WP_264813839.1">
    <property type="nucleotide sequence ID" value="NZ_BAPV01000001.1"/>
</dbReference>
<dbReference type="InterPro" id="IPR000674">
    <property type="entry name" value="Ald_Oxase/Xan_DH_a/b"/>
</dbReference>
<name>A0ABQ0PVD4_9PROT</name>
<dbReference type="InterPro" id="IPR008274">
    <property type="entry name" value="AldOxase/xan_DH_MoCoBD1"/>
</dbReference>